<proteinExistence type="predicted"/>
<comment type="caution">
    <text evidence="1">The sequence shown here is derived from an EMBL/GenBank/DDBJ whole genome shotgun (WGS) entry which is preliminary data.</text>
</comment>
<evidence type="ECO:0000313" key="2">
    <source>
        <dbReference type="Proteomes" id="UP000240410"/>
    </source>
</evidence>
<feature type="non-terminal residue" evidence="1">
    <location>
        <position position="1"/>
    </location>
</feature>
<protein>
    <submittedName>
        <fullName evidence="1">Uncharacterized protein</fullName>
    </submittedName>
</protein>
<name>A0A2T3M407_PHOLE</name>
<dbReference type="AlphaFoldDB" id="A0A2T3M407"/>
<organism evidence="1 2">
    <name type="scientific">Photobacterium leiognathi</name>
    <dbReference type="NCBI Taxonomy" id="553611"/>
    <lineage>
        <taxon>Bacteria</taxon>
        <taxon>Pseudomonadati</taxon>
        <taxon>Pseudomonadota</taxon>
        <taxon>Gammaproteobacteria</taxon>
        <taxon>Vibrionales</taxon>
        <taxon>Vibrionaceae</taxon>
        <taxon>Photobacterium</taxon>
    </lineage>
</organism>
<feature type="non-terminal residue" evidence="1">
    <location>
        <position position="292"/>
    </location>
</feature>
<dbReference type="EMBL" id="PYOJ01000084">
    <property type="protein sequence ID" value="PSV85604.1"/>
    <property type="molecule type" value="Genomic_DNA"/>
</dbReference>
<reference evidence="1 2" key="1">
    <citation type="submission" date="2018-03" db="EMBL/GenBank/DDBJ databases">
        <title>Whole genome sequencing of Histamine producing bacteria.</title>
        <authorList>
            <person name="Butler K."/>
        </authorList>
    </citation>
    <scope>NUCLEOTIDE SEQUENCE [LARGE SCALE GENOMIC DNA]</scope>
    <source>
        <strain evidence="1 2">ATCC 33979</strain>
    </source>
</reference>
<evidence type="ECO:0000313" key="1">
    <source>
        <dbReference type="EMBL" id="PSV85604.1"/>
    </source>
</evidence>
<sequence>LIDSVDASINAFSAVQLAATNNDATSVTIDTLNAIRGLTINGDNVTDYQAAIAEETSIADVTALQALIDSVDASLVAFGNVQAAASNSDASAVTTDTLSAIRGLTFISANHTDYQAAIAEETSIADVAALQALINSVDASVAAFAAVQSAVASSDASAIQVDTLSDIRGLSVIDANVADYQQAIESETAIVDVAALQALIDSVDASIVAFTAVQTAATSSDASAVIDTTLSSIRGLTFNDAHLTDYQGAIAGEAEILDVAALQTLIDSVDASLAALASVQTAATDSDASGIN</sequence>
<dbReference type="Proteomes" id="UP000240410">
    <property type="component" value="Unassembled WGS sequence"/>
</dbReference>
<gene>
    <name evidence="1" type="ORF">CTM89_21225</name>
</gene>
<accession>A0A2T3M407</accession>
<dbReference type="RefSeq" id="WP_181319105.1">
    <property type="nucleotide sequence ID" value="NZ_PYOJ01000084.1"/>
</dbReference>